<comment type="caution">
    <text evidence="2">The sequence shown here is derived from an EMBL/GenBank/DDBJ whole genome shotgun (WGS) entry which is preliminary data.</text>
</comment>
<evidence type="ECO:0000313" key="2">
    <source>
        <dbReference type="EMBL" id="RAO31495.1"/>
    </source>
</evidence>
<reference evidence="2 3" key="1">
    <citation type="submission" date="2018-03" db="EMBL/GenBank/DDBJ databases">
        <title>Defining the species Micromonospora saelicesensis and Micromonospora noduli under the framework of genomics.</title>
        <authorList>
            <person name="Riesco R."/>
            <person name="Trujillo M.E."/>
        </authorList>
    </citation>
    <scope>NUCLEOTIDE SEQUENCE [LARGE SCALE GENOMIC DNA]</scope>
    <source>
        <strain evidence="2 3">PSN13</strain>
    </source>
</reference>
<feature type="region of interest" description="Disordered" evidence="1">
    <location>
        <begin position="1"/>
        <end position="24"/>
    </location>
</feature>
<gene>
    <name evidence="2" type="ORF">PSN13_04059</name>
</gene>
<evidence type="ECO:0000313" key="3">
    <source>
        <dbReference type="Proteomes" id="UP000249419"/>
    </source>
</evidence>
<dbReference type="Proteomes" id="UP000249419">
    <property type="component" value="Unassembled WGS sequence"/>
</dbReference>
<dbReference type="RefSeq" id="WP_146766228.1">
    <property type="nucleotide sequence ID" value="NZ_CP192017.1"/>
</dbReference>
<sequence>MTEESVSYKRLVADPSGSGPDPSERWVQLARTARDSAAELGRLHRLLDEHWRAGRNRDQVDELLHRLTHRLDEAQDACTAIAALLANRSHELAQARELVLQVTDEARLVRLVVTPEGEVVRLSGSGPMPLAVRAVAQRLTAQIAGALAEAAAAQRRVTEEMAVLSPPAPWSAG</sequence>
<name>A0A328NPG2_9ACTN</name>
<evidence type="ECO:0000256" key="1">
    <source>
        <dbReference type="SAM" id="MobiDB-lite"/>
    </source>
</evidence>
<accession>A0A328NPG2</accession>
<organism evidence="2 3">
    <name type="scientific">Micromonospora saelicesensis</name>
    <dbReference type="NCBI Taxonomy" id="285676"/>
    <lineage>
        <taxon>Bacteria</taxon>
        <taxon>Bacillati</taxon>
        <taxon>Actinomycetota</taxon>
        <taxon>Actinomycetes</taxon>
        <taxon>Micromonosporales</taxon>
        <taxon>Micromonosporaceae</taxon>
        <taxon>Micromonospora</taxon>
    </lineage>
</organism>
<dbReference type="EMBL" id="PYAG01000020">
    <property type="protein sequence ID" value="RAO31495.1"/>
    <property type="molecule type" value="Genomic_DNA"/>
</dbReference>
<dbReference type="AlphaFoldDB" id="A0A328NPG2"/>
<proteinExistence type="predicted"/>
<protein>
    <submittedName>
        <fullName evidence="2">Uncharacterized protein</fullName>
    </submittedName>
</protein>